<dbReference type="Gene3D" id="1.10.260.40">
    <property type="entry name" value="lambda repressor-like DNA-binding domains"/>
    <property type="match status" value="1"/>
</dbReference>
<proteinExistence type="predicted"/>
<comment type="caution">
    <text evidence="2">The sequence shown here is derived from an EMBL/GenBank/DDBJ whole genome shotgun (WGS) entry which is preliminary data.</text>
</comment>
<evidence type="ECO:0000313" key="2">
    <source>
        <dbReference type="EMBL" id="MBO0937538.1"/>
    </source>
</evidence>
<reference evidence="2" key="1">
    <citation type="submission" date="2021-03" db="EMBL/GenBank/DDBJ databases">
        <title>Fibrella sp. HMF5335 genome sequencing and assembly.</title>
        <authorList>
            <person name="Kang H."/>
            <person name="Kim H."/>
            <person name="Bae S."/>
            <person name="Joh K."/>
        </authorList>
    </citation>
    <scope>NUCLEOTIDE SEQUENCE</scope>
    <source>
        <strain evidence="2">HMF5335</strain>
    </source>
</reference>
<evidence type="ECO:0000313" key="3">
    <source>
        <dbReference type="Proteomes" id="UP000664034"/>
    </source>
</evidence>
<dbReference type="InterPro" id="IPR001387">
    <property type="entry name" value="Cro/C1-type_HTH"/>
</dbReference>
<dbReference type="SUPFAM" id="SSF47413">
    <property type="entry name" value="lambda repressor-like DNA-binding domains"/>
    <property type="match status" value="1"/>
</dbReference>
<evidence type="ECO:0000259" key="1">
    <source>
        <dbReference type="PROSITE" id="PS50943"/>
    </source>
</evidence>
<dbReference type="InterPro" id="IPR010982">
    <property type="entry name" value="Lambda_DNA-bd_dom_sf"/>
</dbReference>
<accession>A0A939K5A3</accession>
<dbReference type="Pfam" id="PF13443">
    <property type="entry name" value="HTH_26"/>
    <property type="match status" value="1"/>
</dbReference>
<gene>
    <name evidence="2" type="ORF">J2I47_13355</name>
</gene>
<protein>
    <submittedName>
        <fullName evidence="2">Helix-turn-helix domain-containing protein</fullName>
    </submittedName>
</protein>
<dbReference type="SMART" id="SM00530">
    <property type="entry name" value="HTH_XRE"/>
    <property type="match status" value="1"/>
</dbReference>
<dbReference type="RefSeq" id="WP_207365094.1">
    <property type="nucleotide sequence ID" value="NZ_JAFMYV010000006.1"/>
</dbReference>
<dbReference type="EMBL" id="JAFMYV010000006">
    <property type="protein sequence ID" value="MBO0937538.1"/>
    <property type="molecule type" value="Genomic_DNA"/>
</dbReference>
<feature type="domain" description="HTH cro/C1-type" evidence="1">
    <location>
        <begin position="63"/>
        <end position="117"/>
    </location>
</feature>
<dbReference type="AlphaFoldDB" id="A0A939K5A3"/>
<dbReference type="GO" id="GO:0003677">
    <property type="term" value="F:DNA binding"/>
    <property type="evidence" value="ECO:0007669"/>
    <property type="project" value="InterPro"/>
</dbReference>
<sequence>MTVQNWAEHKAALQELDQLILDGFEGNTEREAHFAQLALAVETFEDSIPLMPIRVPETLPGLIQVKMAERQMKQKDMATFLDISAARFSEFMNGKRRITIDLAKKLYERLDISPEFILKKA</sequence>
<dbReference type="Proteomes" id="UP000664034">
    <property type="component" value="Unassembled WGS sequence"/>
</dbReference>
<keyword evidence="3" id="KW-1185">Reference proteome</keyword>
<dbReference type="CDD" id="cd00093">
    <property type="entry name" value="HTH_XRE"/>
    <property type="match status" value="1"/>
</dbReference>
<organism evidence="2 3">
    <name type="scientific">Fibrella rubiginis</name>
    <dbReference type="NCBI Taxonomy" id="2817060"/>
    <lineage>
        <taxon>Bacteria</taxon>
        <taxon>Pseudomonadati</taxon>
        <taxon>Bacteroidota</taxon>
        <taxon>Cytophagia</taxon>
        <taxon>Cytophagales</taxon>
        <taxon>Spirosomataceae</taxon>
        <taxon>Fibrella</taxon>
    </lineage>
</organism>
<name>A0A939K5A3_9BACT</name>
<dbReference type="PROSITE" id="PS50943">
    <property type="entry name" value="HTH_CROC1"/>
    <property type="match status" value="1"/>
</dbReference>